<sequence length="268" mass="27935">MHPIEHLRYVARAHGADPVEVALGAADALAGVSRDPAAALVSARRLVEHHPTNAPLWSVCAHAVTSMDPYRDVDDLTKRIANDSTATNLVDALEGATTICMVGWSGHLVDALARRGDIHALVVDSLGDGQDALRYLSRREVSCELVAPEGMASAAESADATILSALAVGDESVLCAGGSLALAAVAYCVQQPVWMVASEGTRLPSGLFTAMVSGVRDRPDPWASGFDVVSHALITSVFGPTISSGSADTLARMTTCPAADELLRRSVV</sequence>
<dbReference type="InterPro" id="IPR042529">
    <property type="entry name" value="IF_2B-like_C"/>
</dbReference>
<dbReference type="Gene3D" id="3.40.50.10470">
    <property type="entry name" value="Translation initiation factor eif-2b, domain 2"/>
    <property type="match status" value="1"/>
</dbReference>
<gene>
    <name evidence="1" type="ORF">UFOPK2870_00672</name>
</gene>
<proteinExistence type="predicted"/>
<evidence type="ECO:0000313" key="1">
    <source>
        <dbReference type="EMBL" id="CAB4761260.1"/>
    </source>
</evidence>
<name>A0A6J6UN75_9ZZZZ</name>
<accession>A0A6J6UN75</accession>
<reference evidence="1" key="1">
    <citation type="submission" date="2020-05" db="EMBL/GenBank/DDBJ databases">
        <authorList>
            <person name="Chiriac C."/>
            <person name="Salcher M."/>
            <person name="Ghai R."/>
            <person name="Kavagutti S V."/>
        </authorList>
    </citation>
    <scope>NUCLEOTIDE SEQUENCE</scope>
</reference>
<dbReference type="EMBL" id="CAEZZL010000041">
    <property type="protein sequence ID" value="CAB4761260.1"/>
    <property type="molecule type" value="Genomic_DNA"/>
</dbReference>
<dbReference type="InterPro" id="IPR037171">
    <property type="entry name" value="NagB/RpiA_transferase-like"/>
</dbReference>
<dbReference type="AlphaFoldDB" id="A0A6J6UN75"/>
<dbReference type="SUPFAM" id="SSF100950">
    <property type="entry name" value="NagB/RpiA/CoA transferase-like"/>
    <property type="match status" value="1"/>
</dbReference>
<protein>
    <submittedName>
        <fullName evidence="1">Unannotated protein</fullName>
    </submittedName>
</protein>
<organism evidence="1">
    <name type="scientific">freshwater metagenome</name>
    <dbReference type="NCBI Taxonomy" id="449393"/>
    <lineage>
        <taxon>unclassified sequences</taxon>
        <taxon>metagenomes</taxon>
        <taxon>ecological metagenomes</taxon>
    </lineage>
</organism>